<evidence type="ECO:0000313" key="3">
    <source>
        <dbReference type="Proteomes" id="UP000198412"/>
    </source>
</evidence>
<accession>A0A238WXL2</accession>
<protein>
    <submittedName>
        <fullName evidence="2">Uncharacterized protein</fullName>
    </submittedName>
</protein>
<dbReference type="Proteomes" id="UP000198412">
    <property type="component" value="Unassembled WGS sequence"/>
</dbReference>
<sequence length="51" mass="5999">MSKKMNKKLNQNKVNTKTEETNNIPSDYNINQQNKNYPKDIQGLFERLGID</sequence>
<keyword evidence="3" id="KW-1185">Reference proteome</keyword>
<feature type="compositionally biased region" description="Polar residues" evidence="1">
    <location>
        <begin position="24"/>
        <end position="35"/>
    </location>
</feature>
<feature type="region of interest" description="Disordered" evidence="1">
    <location>
        <begin position="1"/>
        <end position="35"/>
    </location>
</feature>
<proteinExistence type="predicted"/>
<reference evidence="3" key="1">
    <citation type="submission" date="2017-06" db="EMBL/GenBank/DDBJ databases">
        <authorList>
            <person name="Varghese N."/>
            <person name="Submissions S."/>
        </authorList>
    </citation>
    <scope>NUCLEOTIDE SEQUENCE [LARGE SCALE GENOMIC DNA]</scope>
    <source>
        <strain evidence="3">DSM 27993</strain>
    </source>
</reference>
<evidence type="ECO:0000256" key="1">
    <source>
        <dbReference type="SAM" id="MobiDB-lite"/>
    </source>
</evidence>
<name>A0A238WXL2_9FLAO</name>
<dbReference type="EMBL" id="FZNX01000002">
    <property type="protein sequence ID" value="SNR51218.1"/>
    <property type="molecule type" value="Genomic_DNA"/>
</dbReference>
<organism evidence="2 3">
    <name type="scientific">Lutibacter flavus</name>
    <dbReference type="NCBI Taxonomy" id="691689"/>
    <lineage>
        <taxon>Bacteria</taxon>
        <taxon>Pseudomonadati</taxon>
        <taxon>Bacteroidota</taxon>
        <taxon>Flavobacteriia</taxon>
        <taxon>Flavobacteriales</taxon>
        <taxon>Flavobacteriaceae</taxon>
        <taxon>Lutibacter</taxon>
    </lineage>
</organism>
<evidence type="ECO:0000313" key="2">
    <source>
        <dbReference type="EMBL" id="SNR51218.1"/>
    </source>
</evidence>
<dbReference type="AlphaFoldDB" id="A0A238WXL2"/>
<gene>
    <name evidence="2" type="ORF">SAMN04488111_1319</name>
</gene>
<dbReference type="RefSeq" id="WP_176420287.1">
    <property type="nucleotide sequence ID" value="NZ_FZNX01000002.1"/>
</dbReference>